<reference evidence="7" key="2">
    <citation type="submission" date="2025-09" db="UniProtKB">
        <authorList>
            <consortium name="Ensembl"/>
        </authorList>
    </citation>
    <scope>IDENTIFICATION</scope>
</reference>
<keyword evidence="8" id="KW-1185">Reference proteome</keyword>
<evidence type="ECO:0000256" key="3">
    <source>
        <dbReference type="SAM" id="Coils"/>
    </source>
</evidence>
<feature type="compositionally biased region" description="Basic and acidic residues" evidence="4">
    <location>
        <begin position="48"/>
        <end position="57"/>
    </location>
</feature>
<evidence type="ECO:0000313" key="8">
    <source>
        <dbReference type="Proteomes" id="UP000694557"/>
    </source>
</evidence>
<keyword evidence="1" id="KW-0430">Lectin</keyword>
<dbReference type="AlphaFoldDB" id="A0A8C7K2P8"/>
<evidence type="ECO:0000256" key="4">
    <source>
        <dbReference type="SAM" id="MobiDB-lite"/>
    </source>
</evidence>
<dbReference type="Gene3D" id="3.10.100.10">
    <property type="entry name" value="Mannose-Binding Protein A, subunit A"/>
    <property type="match status" value="1"/>
</dbReference>
<feature type="transmembrane region" description="Helical" evidence="5">
    <location>
        <begin position="78"/>
        <end position="101"/>
    </location>
</feature>
<dbReference type="Pfam" id="PF00059">
    <property type="entry name" value="Lectin_C"/>
    <property type="match status" value="1"/>
</dbReference>
<dbReference type="Ensembl" id="ENSOKIT00005100829.1">
    <property type="protein sequence ID" value="ENSOKIP00005094306.1"/>
    <property type="gene ID" value="ENSOKIG00005041191.1"/>
</dbReference>
<proteinExistence type="predicted"/>
<accession>A0A8C7K2P8</accession>
<dbReference type="Proteomes" id="UP000694557">
    <property type="component" value="Unassembled WGS sequence"/>
</dbReference>
<evidence type="ECO:0000256" key="2">
    <source>
        <dbReference type="ARBA" id="ARBA00023157"/>
    </source>
</evidence>
<dbReference type="InterPro" id="IPR033989">
    <property type="entry name" value="CD209-like_CTLD"/>
</dbReference>
<dbReference type="Gene3D" id="1.20.5.400">
    <property type="match status" value="5"/>
</dbReference>
<keyword evidence="3" id="KW-0175">Coiled coil</keyword>
<dbReference type="InterPro" id="IPR018378">
    <property type="entry name" value="C-type_lectin_CS"/>
</dbReference>
<dbReference type="InterPro" id="IPR016186">
    <property type="entry name" value="C-type_lectin-like/link_sf"/>
</dbReference>
<feature type="region of interest" description="Disordered" evidence="4">
    <location>
        <begin position="48"/>
        <end position="73"/>
    </location>
</feature>
<dbReference type="GeneID" id="116362671"/>
<dbReference type="InterPro" id="IPR050111">
    <property type="entry name" value="C-type_lectin/snaclec_domain"/>
</dbReference>
<feature type="domain" description="C-type lectin" evidence="6">
    <location>
        <begin position="313"/>
        <end position="424"/>
    </location>
</feature>
<dbReference type="PROSITE" id="PS50041">
    <property type="entry name" value="C_TYPE_LECTIN_2"/>
    <property type="match status" value="1"/>
</dbReference>
<evidence type="ECO:0000256" key="1">
    <source>
        <dbReference type="ARBA" id="ARBA00022734"/>
    </source>
</evidence>
<dbReference type="SUPFAM" id="SSF90257">
    <property type="entry name" value="Myosin rod fragments"/>
    <property type="match status" value="2"/>
</dbReference>
<name>A0A8C7K2P8_ONCKI</name>
<gene>
    <name evidence="7" type="primary">LOC116362671</name>
</gene>
<protein>
    <submittedName>
        <fullName evidence="7">C-type lectin domain family 4 member M-like</fullName>
    </submittedName>
</protein>
<dbReference type="InterPro" id="IPR001304">
    <property type="entry name" value="C-type_lectin-like"/>
</dbReference>
<reference evidence="7" key="1">
    <citation type="submission" date="2025-08" db="UniProtKB">
        <authorList>
            <consortium name="Ensembl"/>
        </authorList>
    </citation>
    <scope>IDENTIFICATION</scope>
</reference>
<evidence type="ECO:0000313" key="7">
    <source>
        <dbReference type="Ensembl" id="ENSOKIP00005094306.1"/>
    </source>
</evidence>
<dbReference type="InterPro" id="IPR016187">
    <property type="entry name" value="CTDL_fold"/>
</dbReference>
<dbReference type="PANTHER" id="PTHR22803">
    <property type="entry name" value="MANNOSE, PHOSPHOLIPASE, LECTIN RECEPTOR RELATED"/>
    <property type="match status" value="1"/>
</dbReference>
<keyword evidence="2" id="KW-1015">Disulfide bond</keyword>
<feature type="coiled-coil region" evidence="3">
    <location>
        <begin position="105"/>
        <end position="293"/>
    </location>
</feature>
<keyword evidence="5" id="KW-1133">Transmembrane helix</keyword>
<organism evidence="7 8">
    <name type="scientific">Oncorhynchus kisutch</name>
    <name type="common">Coho salmon</name>
    <name type="synonym">Salmo kisutch</name>
    <dbReference type="NCBI Taxonomy" id="8019"/>
    <lineage>
        <taxon>Eukaryota</taxon>
        <taxon>Metazoa</taxon>
        <taxon>Chordata</taxon>
        <taxon>Craniata</taxon>
        <taxon>Vertebrata</taxon>
        <taxon>Euteleostomi</taxon>
        <taxon>Actinopterygii</taxon>
        <taxon>Neopterygii</taxon>
        <taxon>Teleostei</taxon>
        <taxon>Protacanthopterygii</taxon>
        <taxon>Salmoniformes</taxon>
        <taxon>Salmonidae</taxon>
        <taxon>Salmoninae</taxon>
        <taxon>Oncorhynchus</taxon>
    </lineage>
</organism>
<keyword evidence="5" id="KW-0812">Transmembrane</keyword>
<sequence>MEMSEDIVYANEDVRGKQSVSGDHFYNRGDDIYEDIYETPDTIKFNDFRNKTEDVTPRSRPGAKLSESEQPEKRPLRAAAMCLGLLSVLLLSGIIGLYLYYDRVYNNLTEDRDQLQTSYNNLTEDRDQLQTSYNNLTEDRDQLQTSYNNLTEDRDQLQTSYNNLIAERDQLQTSYNNLIEERDQLQTSYNNLTEERDQLPTSYNNLTEERDQLQTSYNNLTEERDQLPTSYNNLTEERDQLQTSYNNLTEERDQLQTSYNNLTEERDQLQTSYNNLTEERDQLQTSYNNLTEERDQLPRTAERSGCPVGWRKFDCSCYFLSIVSKTWEESRQDCLNRGGDLVIIQSREEQDYIKTFKVMSWIGLTDEAREGLWTWVDNTQLTTAEYWHPDEPNGGREENCGMIQMNYDAWNDTSCSAALPWICEKYAYC</sequence>
<dbReference type="PROSITE" id="PS00615">
    <property type="entry name" value="C_TYPE_LECTIN_1"/>
    <property type="match status" value="1"/>
</dbReference>
<dbReference type="SMART" id="SM00034">
    <property type="entry name" value="CLECT"/>
    <property type="match status" value="1"/>
</dbReference>
<evidence type="ECO:0000259" key="6">
    <source>
        <dbReference type="PROSITE" id="PS50041"/>
    </source>
</evidence>
<dbReference type="GeneTree" id="ENSGT01020000230338"/>
<dbReference type="GO" id="GO:0030246">
    <property type="term" value="F:carbohydrate binding"/>
    <property type="evidence" value="ECO:0007669"/>
    <property type="project" value="UniProtKB-KW"/>
</dbReference>
<dbReference type="RefSeq" id="XP_031672588.1">
    <property type="nucleotide sequence ID" value="XM_031816728.1"/>
</dbReference>
<dbReference type="KEGG" id="oki:116362671"/>
<keyword evidence="5" id="KW-0472">Membrane</keyword>
<dbReference type="CDD" id="cd03590">
    <property type="entry name" value="CLECT_DC-SIGN_like"/>
    <property type="match status" value="1"/>
</dbReference>
<evidence type="ECO:0000256" key="5">
    <source>
        <dbReference type="SAM" id="Phobius"/>
    </source>
</evidence>
<dbReference type="SUPFAM" id="SSF56436">
    <property type="entry name" value="C-type lectin-like"/>
    <property type="match status" value="1"/>
</dbReference>